<reference evidence="1" key="1">
    <citation type="submission" date="2018-05" db="EMBL/GenBank/DDBJ databases">
        <authorList>
            <person name="Lanie J.A."/>
            <person name="Ng W.-L."/>
            <person name="Kazmierczak K.M."/>
            <person name="Andrzejewski T.M."/>
            <person name="Davidsen T.M."/>
            <person name="Wayne K.J."/>
            <person name="Tettelin H."/>
            <person name="Glass J.I."/>
            <person name="Rusch D."/>
            <person name="Podicherti R."/>
            <person name="Tsui H.-C.T."/>
            <person name="Winkler M.E."/>
        </authorList>
    </citation>
    <scope>NUCLEOTIDE SEQUENCE</scope>
</reference>
<evidence type="ECO:0000313" key="1">
    <source>
        <dbReference type="EMBL" id="SVE32929.1"/>
    </source>
</evidence>
<sequence>MADCLPPAGAIPASVPDDAVPAEKLETQTAARQKTRRAGRFLKGPIPLPWIRQNVRDPADRLLLVLLAYADMQQSTEIKITAGIRRDAGISNRKAAYRAVAALEASGVLIAQRHRGRCPVIRLMTTPARKMGVI</sequence>
<organism evidence="1">
    <name type="scientific">marine metagenome</name>
    <dbReference type="NCBI Taxonomy" id="408172"/>
    <lineage>
        <taxon>unclassified sequences</taxon>
        <taxon>metagenomes</taxon>
        <taxon>ecological metagenomes</taxon>
    </lineage>
</organism>
<accession>A0A383CLK4</accession>
<name>A0A383CLK4_9ZZZZ</name>
<gene>
    <name evidence="1" type="ORF">METZ01_LOCUS485783</name>
</gene>
<evidence type="ECO:0008006" key="2">
    <source>
        <dbReference type="Google" id="ProtNLM"/>
    </source>
</evidence>
<dbReference type="AlphaFoldDB" id="A0A383CLK4"/>
<protein>
    <recommendedName>
        <fullName evidence="2">Helix-turn-helix domain-containing protein</fullName>
    </recommendedName>
</protein>
<dbReference type="EMBL" id="UINC01209769">
    <property type="protein sequence ID" value="SVE32929.1"/>
    <property type="molecule type" value="Genomic_DNA"/>
</dbReference>
<proteinExistence type="predicted"/>